<evidence type="ECO:0000313" key="5">
    <source>
        <dbReference type="Proteomes" id="UP000663940"/>
    </source>
</evidence>
<gene>
    <name evidence="2" type="ORF">DIU31_016235</name>
    <name evidence="3" type="ORF">J3L21_11255</name>
</gene>
<sequence>MKIILTGSLGNISQPLAKALAAKGHTVTVISSNADRKDAIEALGAQAAIGSLRDLNFLIRTFTGADIVYLMEPTEPGRFRDKTYDPYESVRGLVTVYKTAVEQTGVKKIVHLSSIGAHTDQGVGLLRFHHMAETILRSLPAEVAIKFMRPVGFYGNLLMNIDTIKTLSKGFIGAVMALQYYGLGGLLSGKRGVIVANYGGDTINLLVSPIDIAAVIAEEMEKPFEGRSFRYIASEEPTCSEVARILGEAIGKPYLKWGKISDKMLRNAMLKQGMGEMLADGLVEMGAAGRSGKLYEDYFKHRPVLGQTKLSTYAPVFAEAYRNSK</sequence>
<dbReference type="InterPro" id="IPR036291">
    <property type="entry name" value="NAD(P)-bd_dom_sf"/>
</dbReference>
<dbReference type="InterPro" id="IPR051604">
    <property type="entry name" value="Ergot_Alk_Oxidoreductase"/>
</dbReference>
<feature type="domain" description="NAD(P)-binding" evidence="1">
    <location>
        <begin position="7"/>
        <end position="121"/>
    </location>
</feature>
<dbReference type="Proteomes" id="UP000663940">
    <property type="component" value="Chromosome"/>
</dbReference>
<dbReference type="EMBL" id="CP043451">
    <property type="protein sequence ID" value="QEM04987.1"/>
    <property type="molecule type" value="Genomic_DNA"/>
</dbReference>
<protein>
    <submittedName>
        <fullName evidence="2">NAD(P)H-binding protein</fullName>
    </submittedName>
</protein>
<evidence type="ECO:0000313" key="4">
    <source>
        <dbReference type="Proteomes" id="UP000250557"/>
    </source>
</evidence>
<accession>A0AAE6MJ76</accession>
<dbReference type="Gene3D" id="3.40.50.720">
    <property type="entry name" value="NAD(P)-binding Rossmann-like Domain"/>
    <property type="match status" value="1"/>
</dbReference>
<dbReference type="PANTHER" id="PTHR43162:SF1">
    <property type="entry name" value="PRESTALK A DIFFERENTIATION PROTEIN A"/>
    <property type="match status" value="1"/>
</dbReference>
<dbReference type="AlphaFoldDB" id="A0AAE6MJ76"/>
<evidence type="ECO:0000313" key="3">
    <source>
        <dbReference type="EMBL" id="QTE52495.1"/>
    </source>
</evidence>
<dbReference type="PANTHER" id="PTHR43162">
    <property type="match status" value="1"/>
</dbReference>
<name>A0AAE6MJ76_9SPHI</name>
<dbReference type="Pfam" id="PF13460">
    <property type="entry name" value="NAD_binding_10"/>
    <property type="match status" value="1"/>
</dbReference>
<dbReference type="RefSeq" id="WP_112654570.1">
    <property type="nucleotide sequence ID" value="NZ_CP043451.1"/>
</dbReference>
<dbReference type="SUPFAM" id="SSF51735">
    <property type="entry name" value="NAD(P)-binding Rossmann-fold domains"/>
    <property type="match status" value="1"/>
</dbReference>
<evidence type="ECO:0000313" key="2">
    <source>
        <dbReference type="EMBL" id="QEM04987.1"/>
    </source>
</evidence>
<reference evidence="3 5" key="2">
    <citation type="submission" date="2021-03" db="EMBL/GenBank/DDBJ databases">
        <title>Mucilaginibacter strains isolated from gold and copper mining confer multi heavy-metal resistance.</title>
        <authorList>
            <person name="Li Y."/>
        </authorList>
    </citation>
    <scope>NUCLEOTIDE SEQUENCE [LARGE SCALE GENOMIC DNA]</scope>
    <source>
        <strain evidence="3 5">P2-4</strain>
    </source>
</reference>
<evidence type="ECO:0000259" key="1">
    <source>
        <dbReference type="Pfam" id="PF13460"/>
    </source>
</evidence>
<dbReference type="InterPro" id="IPR016040">
    <property type="entry name" value="NAD(P)-bd_dom"/>
</dbReference>
<reference evidence="2 4" key="1">
    <citation type="submission" date="2019-08" db="EMBL/GenBank/DDBJ databases">
        <title>Comparative genome analysis confer to the adaptation heavy metal polluted environment.</title>
        <authorList>
            <person name="Li Y."/>
        </authorList>
    </citation>
    <scope>NUCLEOTIDE SEQUENCE [LARGE SCALE GENOMIC DNA]</scope>
    <source>
        <strain evidence="2 4">P2</strain>
    </source>
</reference>
<proteinExistence type="predicted"/>
<dbReference type="EMBL" id="CP071880">
    <property type="protein sequence ID" value="QTE52495.1"/>
    <property type="molecule type" value="Genomic_DNA"/>
</dbReference>
<dbReference type="Proteomes" id="UP000250557">
    <property type="component" value="Chromosome"/>
</dbReference>
<keyword evidence="5" id="KW-1185">Reference proteome</keyword>
<organism evidence="2 4">
    <name type="scientific">Mucilaginibacter rubeus</name>
    <dbReference type="NCBI Taxonomy" id="2027860"/>
    <lineage>
        <taxon>Bacteria</taxon>
        <taxon>Pseudomonadati</taxon>
        <taxon>Bacteroidota</taxon>
        <taxon>Sphingobacteriia</taxon>
        <taxon>Sphingobacteriales</taxon>
        <taxon>Sphingobacteriaceae</taxon>
        <taxon>Mucilaginibacter</taxon>
    </lineage>
</organism>